<dbReference type="PANTHER" id="PTHR43022">
    <property type="entry name" value="PROTEIN SMF"/>
    <property type="match status" value="1"/>
</dbReference>
<organism evidence="3 4">
    <name type="scientific">Nephila pilipes</name>
    <name type="common">Giant wood spider</name>
    <name type="synonym">Nephila maculata</name>
    <dbReference type="NCBI Taxonomy" id="299642"/>
    <lineage>
        <taxon>Eukaryota</taxon>
        <taxon>Metazoa</taxon>
        <taxon>Ecdysozoa</taxon>
        <taxon>Arthropoda</taxon>
        <taxon>Chelicerata</taxon>
        <taxon>Arachnida</taxon>
        <taxon>Araneae</taxon>
        <taxon>Araneomorphae</taxon>
        <taxon>Entelegynae</taxon>
        <taxon>Araneoidea</taxon>
        <taxon>Nephilidae</taxon>
        <taxon>Nephila</taxon>
    </lineage>
</organism>
<sequence length="171" mass="19611">MALKNPKYGIKSTKSKSLPVKTIPLPVILSNSCEIAEKYDDYLRMLCKEYPSTMKNLRNEKRFIQEKKDVLSSLIQKIKLDLKKLSFPGKKDRTAMLHAAEGIQLLTIEEEAYRKRLLELPDSPSVLYYKGQALLNQQRVVTIVGTRQLTSYGQASITKFLEQILNEMDNT</sequence>
<evidence type="ECO:0000259" key="2">
    <source>
        <dbReference type="Pfam" id="PF02481"/>
    </source>
</evidence>
<feature type="domain" description="Smf/DprA SLOG" evidence="2">
    <location>
        <begin position="105"/>
        <end position="165"/>
    </location>
</feature>
<proteinExistence type="inferred from homology"/>
<dbReference type="InterPro" id="IPR057666">
    <property type="entry name" value="DrpA_SLOG"/>
</dbReference>
<dbReference type="Pfam" id="PF02481">
    <property type="entry name" value="DNA_processg_A"/>
    <property type="match status" value="1"/>
</dbReference>
<reference evidence="3" key="1">
    <citation type="submission" date="2020-08" db="EMBL/GenBank/DDBJ databases">
        <title>Multicomponent nature underlies the extraordinary mechanical properties of spider dragline silk.</title>
        <authorList>
            <person name="Kono N."/>
            <person name="Nakamura H."/>
            <person name="Mori M."/>
            <person name="Yoshida Y."/>
            <person name="Ohtoshi R."/>
            <person name="Malay A.D."/>
            <person name="Moran D.A.P."/>
            <person name="Tomita M."/>
            <person name="Numata K."/>
            <person name="Arakawa K."/>
        </authorList>
    </citation>
    <scope>NUCLEOTIDE SEQUENCE</scope>
</reference>
<accession>A0A8X6NH08</accession>
<keyword evidence="4" id="KW-1185">Reference proteome</keyword>
<comment type="similarity">
    <text evidence="1">Belongs to the DprA/Smf family.</text>
</comment>
<evidence type="ECO:0000313" key="3">
    <source>
        <dbReference type="EMBL" id="GFT12713.1"/>
    </source>
</evidence>
<evidence type="ECO:0000256" key="1">
    <source>
        <dbReference type="ARBA" id="ARBA00006525"/>
    </source>
</evidence>
<dbReference type="EMBL" id="BMAW01009222">
    <property type="protein sequence ID" value="GFT12713.1"/>
    <property type="molecule type" value="Genomic_DNA"/>
</dbReference>
<dbReference type="Proteomes" id="UP000887013">
    <property type="component" value="Unassembled WGS sequence"/>
</dbReference>
<gene>
    <name evidence="3" type="primary">dprA</name>
    <name evidence="3" type="ORF">NPIL_598451</name>
</gene>
<dbReference type="Gene3D" id="3.40.50.450">
    <property type="match status" value="1"/>
</dbReference>
<evidence type="ECO:0000313" key="4">
    <source>
        <dbReference type="Proteomes" id="UP000887013"/>
    </source>
</evidence>
<dbReference type="InterPro" id="IPR003488">
    <property type="entry name" value="DprA"/>
</dbReference>
<protein>
    <submittedName>
        <fullName evidence="3">DNA-protecting protein DprA</fullName>
    </submittedName>
</protein>
<dbReference type="PANTHER" id="PTHR43022:SF1">
    <property type="entry name" value="PROTEIN SMF"/>
    <property type="match status" value="1"/>
</dbReference>
<name>A0A8X6NH08_NEPPI</name>
<comment type="caution">
    <text evidence="3">The sequence shown here is derived from an EMBL/GenBank/DDBJ whole genome shotgun (WGS) entry which is preliminary data.</text>
</comment>
<dbReference type="AlphaFoldDB" id="A0A8X6NH08"/>